<evidence type="ECO:0000313" key="2">
    <source>
        <dbReference type="EMBL" id="MFC5568473.1"/>
    </source>
</evidence>
<gene>
    <name evidence="2" type="ORF">ACFPN1_00125</name>
</gene>
<proteinExistence type="predicted"/>
<dbReference type="PANTHER" id="PTHR38690">
    <property type="entry name" value="PROTEASE-RELATED"/>
    <property type="match status" value="1"/>
</dbReference>
<dbReference type="InterPro" id="IPR025263">
    <property type="entry name" value="YhdP_central"/>
</dbReference>
<dbReference type="PANTHER" id="PTHR38690:SF1">
    <property type="entry name" value="PROTEASE"/>
    <property type="match status" value="1"/>
</dbReference>
<name>A0ABW0SHH8_9GAMM</name>
<dbReference type="EMBL" id="JBHSNM010000001">
    <property type="protein sequence ID" value="MFC5568473.1"/>
    <property type="molecule type" value="Genomic_DNA"/>
</dbReference>
<evidence type="ECO:0000313" key="3">
    <source>
        <dbReference type="Proteomes" id="UP001596036"/>
    </source>
</evidence>
<feature type="domain" description="YhdP central" evidence="1">
    <location>
        <begin position="11"/>
        <end position="1279"/>
    </location>
</feature>
<reference evidence="3" key="1">
    <citation type="journal article" date="2019" name="Int. J. Syst. Evol. Microbiol.">
        <title>The Global Catalogue of Microorganisms (GCM) 10K type strain sequencing project: providing services to taxonomists for standard genome sequencing and annotation.</title>
        <authorList>
            <consortium name="The Broad Institute Genomics Platform"/>
            <consortium name="The Broad Institute Genome Sequencing Center for Infectious Disease"/>
            <person name="Wu L."/>
            <person name="Ma J."/>
        </authorList>
    </citation>
    <scope>NUCLEOTIDE SEQUENCE [LARGE SCALE GENOMIC DNA]</scope>
    <source>
        <strain evidence="3">KACC 11407</strain>
    </source>
</reference>
<evidence type="ECO:0000259" key="1">
    <source>
        <dbReference type="Pfam" id="PF13116"/>
    </source>
</evidence>
<sequence>MPTPIRRRLRMARRGVGYTVAIALVLVALLLGAASQVLPLAESHPARIAAWLSERAGRPVAFDRVEAAWTRRGPVLKLDNLRIGEGARAFTVGDTEMLVSVYAGLLPGHAFSELRLRGLDLTLERSADGRWQVRGLPGQQQAGSDPFSALEGLGELQVIGGKLAVIAPSLGIDARIPRVHLRLRVDGDRVRAGVRAWPHLEATPLDAVLDFDRRKGDGRAYAGARRADLAAWGALLHAHGIAVESGVGRAEAWGTLQGNRIAAVTVDAMLDNVVLRGRPIDSGTPAPRSHYPHVEARATYRLIDGGWRVDAPRLRIGRADDAQKLDGLLVAGGENYAVQARQVDAGPLFAALALSDRLSPGLRHWLQAAQPMAVLRDVELAGRRNGPLRLHAVVSDLGFDSVGKSPGLHGLGGELDADGNGFTLRFDPAAEVSFDWPEGFGVVHTLKLRGQAGGWREGAGWRVGTTALRIDARTKFGSYGANARGGLWWQGDGSRPWIDIAADVDDTTVPVAKSFWLRKDMAPTAVHWLDTALVAGRVTGGRAVVSGDLDDWPFRNNTGLFEATGHIRDATIRFDGGWPAAQGLEADTRFTGIGFDVAGTAKLGEVGIRHIEAGVDDYRGGALTVKAQGSGDANQLLAVLRQSPLQKENADTFANVRASGPADVGFGLKLPFVHGKSMTIDGTVALKNAKLADPRWKLAFDQVNGSAVYSRGGFKAENLAVRHEGEPGRLSLRAGTQYVRDAAHVFEAGLEASLGATELIDRAEDLGWLKPYLSGRSLWTVGIAIPHSAPGKPAPTLLQLDSNLVGTALALPAPMRKAAATPMATSIATPLPLGSGDIRVGFGNVMALRARSSKGQTGVRVLLGASRVDEAAPASGLVASGRAETLDAIDWIALTRGGEGGSTLPLQRIDVTAHRLQLIGGEFADTRVIVAPAARGAIAIQAEGAALQGALLVPANANEAIAGRLQRVYWRPATSAGDTAVAANAPAAASTSASSPPQAATAPAARTAVIGEDMDPARIPPLTIDIDELHLGDAKLGSAKVRTHPTAAGMRIEQLQTRTAKHRIDLSGDWTGKGAAANTRLKVTIGSDDFGALLAGFGMGQRLGGGEGTVKFDAGWPGSPVAFRLEQLDGSLQLDAREGRLLEIEPGAGRVLGLLSLAQLPRRLTLDFRDLFSKGFAFNEMKGTVHFGNGQARSDKLVIDGPAATIDIRGAADLHAQSYDQTIEVRPKAGNLLTAIGAVAGGPVGAAIGAAANVVLNKPLGSLAAKTYRVTGPWKEPKVEVISREQSRAEAAVAPPSG</sequence>
<dbReference type="InterPro" id="IPR011836">
    <property type="entry name" value="YhdP"/>
</dbReference>
<accession>A0ABW0SHH8</accession>
<organism evidence="2 3">
    <name type="scientific">Lysobacter yangpyeongensis</name>
    <dbReference type="NCBI Taxonomy" id="346182"/>
    <lineage>
        <taxon>Bacteria</taxon>
        <taxon>Pseudomonadati</taxon>
        <taxon>Pseudomonadota</taxon>
        <taxon>Gammaproteobacteria</taxon>
        <taxon>Lysobacterales</taxon>
        <taxon>Lysobacteraceae</taxon>
        <taxon>Lysobacter</taxon>
    </lineage>
</organism>
<dbReference type="RefSeq" id="WP_386751942.1">
    <property type="nucleotide sequence ID" value="NZ_JBHSNM010000001.1"/>
</dbReference>
<dbReference type="Pfam" id="PF13116">
    <property type="entry name" value="YhdP"/>
    <property type="match status" value="1"/>
</dbReference>
<dbReference type="NCBIfam" id="TIGR02099">
    <property type="entry name" value="YhdP family protein"/>
    <property type="match status" value="1"/>
</dbReference>
<keyword evidence="3" id="KW-1185">Reference proteome</keyword>
<comment type="caution">
    <text evidence="2">The sequence shown here is derived from an EMBL/GenBank/DDBJ whole genome shotgun (WGS) entry which is preliminary data.</text>
</comment>
<dbReference type="Proteomes" id="UP001596036">
    <property type="component" value="Unassembled WGS sequence"/>
</dbReference>
<protein>
    <submittedName>
        <fullName evidence="2">YhdP family protein</fullName>
    </submittedName>
</protein>